<dbReference type="Gene3D" id="1.20.120.20">
    <property type="entry name" value="Apolipoprotein"/>
    <property type="match status" value="1"/>
</dbReference>
<dbReference type="AlphaFoldDB" id="A0A0D0BQZ4"/>
<evidence type="ECO:0000313" key="1">
    <source>
        <dbReference type="EMBL" id="KIK57621.1"/>
    </source>
</evidence>
<dbReference type="HOGENOM" id="CLU_1434589_0_0_1"/>
<name>A0A0D0BQZ4_9AGAR</name>
<gene>
    <name evidence="1" type="ORF">GYMLUDRAFT_45782</name>
</gene>
<reference evidence="1 2" key="1">
    <citation type="submission" date="2014-04" db="EMBL/GenBank/DDBJ databases">
        <title>Evolutionary Origins and Diversification of the Mycorrhizal Mutualists.</title>
        <authorList>
            <consortium name="DOE Joint Genome Institute"/>
            <consortium name="Mycorrhizal Genomics Consortium"/>
            <person name="Kohler A."/>
            <person name="Kuo A."/>
            <person name="Nagy L.G."/>
            <person name="Floudas D."/>
            <person name="Copeland A."/>
            <person name="Barry K.W."/>
            <person name="Cichocki N."/>
            <person name="Veneault-Fourrey C."/>
            <person name="LaButti K."/>
            <person name="Lindquist E.A."/>
            <person name="Lipzen A."/>
            <person name="Lundell T."/>
            <person name="Morin E."/>
            <person name="Murat C."/>
            <person name="Riley R."/>
            <person name="Ohm R."/>
            <person name="Sun H."/>
            <person name="Tunlid A."/>
            <person name="Henrissat B."/>
            <person name="Grigoriev I.V."/>
            <person name="Hibbett D.S."/>
            <person name="Martin F."/>
        </authorList>
    </citation>
    <scope>NUCLEOTIDE SEQUENCE [LARGE SCALE GENOMIC DNA]</scope>
    <source>
        <strain evidence="1 2">FD-317 M1</strain>
    </source>
</reference>
<keyword evidence="2" id="KW-1185">Reference proteome</keyword>
<evidence type="ECO:0000313" key="2">
    <source>
        <dbReference type="Proteomes" id="UP000053593"/>
    </source>
</evidence>
<dbReference type="OrthoDB" id="10607811at2759"/>
<organism evidence="1 2">
    <name type="scientific">Collybiopsis luxurians FD-317 M1</name>
    <dbReference type="NCBI Taxonomy" id="944289"/>
    <lineage>
        <taxon>Eukaryota</taxon>
        <taxon>Fungi</taxon>
        <taxon>Dikarya</taxon>
        <taxon>Basidiomycota</taxon>
        <taxon>Agaricomycotina</taxon>
        <taxon>Agaricomycetes</taxon>
        <taxon>Agaricomycetidae</taxon>
        <taxon>Agaricales</taxon>
        <taxon>Marasmiineae</taxon>
        <taxon>Omphalotaceae</taxon>
        <taxon>Collybiopsis</taxon>
        <taxon>Collybiopsis luxurians</taxon>
    </lineage>
</organism>
<dbReference type="Proteomes" id="UP000053593">
    <property type="component" value="Unassembled WGS sequence"/>
</dbReference>
<accession>A0A0D0BQZ4</accession>
<protein>
    <submittedName>
        <fullName evidence="1">Uncharacterized protein</fullName>
    </submittedName>
</protein>
<sequence>MAESKLQKDIPEGNVARDNVFQGRGENFDHFVTGMSEAGNAVVNGAKKAGQKVGNVASGAYNGAKNAASNPPARRDLVDSAQWVEDKMDQTKESIGNTKDSMKQRLNDTIESNKPLSEVVHGAQTMGTGLDDAKDSVSNAAHGVVDAATDAKNKVENTGAEVGQGLKGAATGAVQGFEQGKDSASNATA</sequence>
<proteinExistence type="predicted"/>
<dbReference type="EMBL" id="KN834789">
    <property type="protein sequence ID" value="KIK57621.1"/>
    <property type="molecule type" value="Genomic_DNA"/>
</dbReference>